<dbReference type="InterPro" id="IPR050750">
    <property type="entry name" value="C5-MTase"/>
</dbReference>
<name>A0A8S5S4M3_9CAUD</name>
<dbReference type="InterPro" id="IPR029063">
    <property type="entry name" value="SAM-dependent_MTases_sf"/>
</dbReference>
<dbReference type="EMBL" id="BK032529">
    <property type="protein sequence ID" value="DAF45981.1"/>
    <property type="molecule type" value="Genomic_DNA"/>
</dbReference>
<dbReference type="InterPro" id="IPR001525">
    <property type="entry name" value="C5_MeTfrase"/>
</dbReference>
<feature type="active site" evidence="7">
    <location>
        <position position="78"/>
    </location>
</feature>
<keyword evidence="2" id="KW-1090">Inhibition of host innate immune response by virus</keyword>
<evidence type="ECO:0000256" key="6">
    <source>
        <dbReference type="ARBA" id="ARBA00033479"/>
    </source>
</evidence>
<dbReference type="InterPro" id="IPR018117">
    <property type="entry name" value="C5_DNA_meth_AS"/>
</dbReference>
<keyword evidence="5" id="KW-0899">Viral immunoevasion</keyword>
<comment type="similarity">
    <text evidence="7 8">Belongs to the class I-like SAM-binding methyltransferase superfamily. C5-methyltransferase family.</text>
</comment>
<keyword evidence="1 7" id="KW-0489">Methyltransferase</keyword>
<evidence type="ECO:0000256" key="1">
    <source>
        <dbReference type="ARBA" id="ARBA00022603"/>
    </source>
</evidence>
<sequence length="250" mass="28335">MMIKYLSLFSGIGAFEKALENLGVPYELIAYCEVDKFASKAYSLLHNIPESLNLGDITKIDESKLPENIDLITYGFPCQDISIAGKRKGFFDEDDAKTRSGLFFDALRIIEHCKPRIAIAENVKNLTSKNMETNFTAVLQSLDNAGYNSYWKILNASDYGMPQNRERIFIVSIRKDVDEHTFRFPDAISLEKCMGDFLDTEVPKEFYLSPQKTQKVIEHNAKHSGQMVNRGGICTTLLSRDKRDPKVVSV</sequence>
<evidence type="ECO:0000256" key="4">
    <source>
        <dbReference type="ARBA" id="ARBA00022691"/>
    </source>
</evidence>
<dbReference type="GO" id="GO:0032259">
    <property type="term" value="P:methylation"/>
    <property type="evidence" value="ECO:0007669"/>
    <property type="project" value="UniProtKB-KW"/>
</dbReference>
<evidence type="ECO:0000256" key="5">
    <source>
        <dbReference type="ARBA" id="ARBA00023280"/>
    </source>
</evidence>
<keyword evidence="4 7" id="KW-0949">S-adenosyl-L-methionine</keyword>
<accession>A0A8S5S4M3</accession>
<dbReference type="EC" id="2.1.1.37" evidence="9"/>
<dbReference type="PANTHER" id="PTHR46098">
    <property type="entry name" value="TRNA (CYTOSINE(38)-C(5))-METHYLTRANSFERASE"/>
    <property type="match status" value="1"/>
</dbReference>
<dbReference type="GO" id="GO:0099018">
    <property type="term" value="P:symbiont-mediated evasion of host restriction-modification system"/>
    <property type="evidence" value="ECO:0007669"/>
    <property type="project" value="UniProtKB-KW"/>
</dbReference>
<reference evidence="10" key="1">
    <citation type="journal article" date="2021" name="Proc. Natl. Acad. Sci. U.S.A.">
        <title>A Catalog of Tens of Thousands of Viruses from Human Metagenomes Reveals Hidden Associations with Chronic Diseases.</title>
        <authorList>
            <person name="Tisza M.J."/>
            <person name="Buck C.B."/>
        </authorList>
    </citation>
    <scope>NUCLEOTIDE SEQUENCE</scope>
    <source>
        <strain evidence="10">CthAo37</strain>
    </source>
</reference>
<keyword evidence="3 7" id="KW-0808">Transferase</keyword>
<dbReference type="PROSITE" id="PS00094">
    <property type="entry name" value="C5_MTASE_1"/>
    <property type="match status" value="1"/>
</dbReference>
<dbReference type="SUPFAM" id="SSF53335">
    <property type="entry name" value="S-adenosyl-L-methionine-dependent methyltransferases"/>
    <property type="match status" value="1"/>
</dbReference>
<evidence type="ECO:0000256" key="9">
    <source>
        <dbReference type="RuleBase" id="RU000417"/>
    </source>
</evidence>
<evidence type="ECO:0000256" key="7">
    <source>
        <dbReference type="PROSITE-ProRule" id="PRU01016"/>
    </source>
</evidence>
<keyword evidence="2" id="KW-0945">Host-virus interaction</keyword>
<dbReference type="Gene3D" id="3.40.50.150">
    <property type="entry name" value="Vaccinia Virus protein VP39"/>
    <property type="match status" value="1"/>
</dbReference>
<dbReference type="GO" id="GO:0003886">
    <property type="term" value="F:DNA (cytosine-5-)-methyltransferase activity"/>
    <property type="evidence" value="ECO:0007669"/>
    <property type="project" value="UniProtKB-EC"/>
</dbReference>
<comment type="catalytic activity">
    <reaction evidence="9">
        <text>a 2'-deoxycytidine in DNA + S-adenosyl-L-methionine = a 5-methyl-2'-deoxycytidine in DNA + S-adenosyl-L-homocysteine + H(+)</text>
        <dbReference type="Rhea" id="RHEA:13681"/>
        <dbReference type="Rhea" id="RHEA-COMP:11369"/>
        <dbReference type="Rhea" id="RHEA-COMP:11370"/>
        <dbReference type="ChEBI" id="CHEBI:15378"/>
        <dbReference type="ChEBI" id="CHEBI:57856"/>
        <dbReference type="ChEBI" id="CHEBI:59789"/>
        <dbReference type="ChEBI" id="CHEBI:85452"/>
        <dbReference type="ChEBI" id="CHEBI:85454"/>
        <dbReference type="EC" id="2.1.1.37"/>
    </reaction>
</comment>
<dbReference type="Pfam" id="PF00145">
    <property type="entry name" value="DNA_methylase"/>
    <property type="match status" value="1"/>
</dbReference>
<dbReference type="NCBIfam" id="TIGR00675">
    <property type="entry name" value="dcm"/>
    <property type="match status" value="1"/>
</dbReference>
<proteinExistence type="inferred from homology"/>
<dbReference type="PANTHER" id="PTHR46098:SF1">
    <property type="entry name" value="TRNA (CYTOSINE(38)-C(5))-METHYLTRANSFERASE"/>
    <property type="match status" value="1"/>
</dbReference>
<dbReference type="PROSITE" id="PS51679">
    <property type="entry name" value="SAM_MT_C5"/>
    <property type="match status" value="1"/>
</dbReference>
<dbReference type="GO" id="GO:0052170">
    <property type="term" value="P:symbiont-mediated suppression of host innate immune response"/>
    <property type="evidence" value="ECO:0007669"/>
    <property type="project" value="UniProtKB-KW"/>
</dbReference>
<evidence type="ECO:0000313" key="10">
    <source>
        <dbReference type="EMBL" id="DAF45981.1"/>
    </source>
</evidence>
<dbReference type="PRINTS" id="PR00105">
    <property type="entry name" value="C5METTRFRASE"/>
</dbReference>
<organism evidence="10">
    <name type="scientific">Myoviridae sp. cthAo37</name>
    <dbReference type="NCBI Taxonomy" id="2827701"/>
    <lineage>
        <taxon>Viruses</taxon>
        <taxon>Duplodnaviria</taxon>
        <taxon>Heunggongvirae</taxon>
        <taxon>Uroviricota</taxon>
        <taxon>Caudoviricetes</taxon>
    </lineage>
</organism>
<evidence type="ECO:0000256" key="2">
    <source>
        <dbReference type="ARBA" id="ARBA00022632"/>
    </source>
</evidence>
<evidence type="ECO:0000256" key="8">
    <source>
        <dbReference type="RuleBase" id="RU000416"/>
    </source>
</evidence>
<protein>
    <recommendedName>
        <fullName evidence="9">Cytosine-specific methyltransferase</fullName>
        <ecNumber evidence="9">2.1.1.37</ecNumber>
    </recommendedName>
</protein>
<evidence type="ECO:0000256" key="3">
    <source>
        <dbReference type="ARBA" id="ARBA00022679"/>
    </source>
</evidence>
<keyword evidence="6" id="KW-1258">Restriction-modification system evasion by virus</keyword>